<dbReference type="GO" id="GO:0003676">
    <property type="term" value="F:nucleic acid binding"/>
    <property type="evidence" value="ECO:0007669"/>
    <property type="project" value="InterPro"/>
</dbReference>
<sequence length="422" mass="48139">MDTAPDAANDDVDLAGSDAPRAKLHPAKPPVDWHIKSKLTVLPSGTVRVEFSLRAKKLASGQPKRQAYTPAKKLKVIDKFHFLRDEAYPTPTDGAARINNMNQSLVSKWAKDEKRLRERAKGGGWYSLRRAYFVRGRFPQLERALFKEYSVARAKGLRIGRRCKSNQKTLSTEERLPRIKRWHARLKRRLKDRSGDVQLHPKRGHYLPENRYNVDQVPIPFVMQSSRTYEQKGSGRVWVAGTKNADDKRFCTLMCTVRMIGLDANGHHQQPKQTICFRGTGARISQAEKDAYDKRVIVRWQPKAYYDQALCAEWRLLDFQVDAGSKKVLFCDNLHGHTTDAFAAALENSNTERHLLPTEVTDEINVVDQGVGAEVKRECGVVQDEYLALLPDNLEKWTSGFNVCQRRVLITEWVGMAPQMTL</sequence>
<protein>
    <recommendedName>
        <fullName evidence="2">DDE-1 domain-containing protein</fullName>
    </recommendedName>
</protein>
<name>A0AAE0FI47_9CHLO</name>
<evidence type="ECO:0000256" key="1">
    <source>
        <dbReference type="SAM" id="MobiDB-lite"/>
    </source>
</evidence>
<evidence type="ECO:0000259" key="2">
    <source>
        <dbReference type="Pfam" id="PF03184"/>
    </source>
</evidence>
<proteinExistence type="predicted"/>
<dbReference type="Pfam" id="PF03184">
    <property type="entry name" value="DDE_1"/>
    <property type="match status" value="1"/>
</dbReference>
<organism evidence="3 4">
    <name type="scientific">Cymbomonas tetramitiformis</name>
    <dbReference type="NCBI Taxonomy" id="36881"/>
    <lineage>
        <taxon>Eukaryota</taxon>
        <taxon>Viridiplantae</taxon>
        <taxon>Chlorophyta</taxon>
        <taxon>Pyramimonadophyceae</taxon>
        <taxon>Pyramimonadales</taxon>
        <taxon>Pyramimonadaceae</taxon>
        <taxon>Cymbomonas</taxon>
    </lineage>
</organism>
<dbReference type="InterPro" id="IPR004875">
    <property type="entry name" value="DDE_SF_endonuclease_dom"/>
</dbReference>
<keyword evidence="4" id="KW-1185">Reference proteome</keyword>
<dbReference type="Proteomes" id="UP001190700">
    <property type="component" value="Unassembled WGS sequence"/>
</dbReference>
<dbReference type="AlphaFoldDB" id="A0AAE0FI47"/>
<evidence type="ECO:0000313" key="4">
    <source>
        <dbReference type="Proteomes" id="UP001190700"/>
    </source>
</evidence>
<dbReference type="EMBL" id="LGRX02017982">
    <property type="protein sequence ID" value="KAK3260231.1"/>
    <property type="molecule type" value="Genomic_DNA"/>
</dbReference>
<reference evidence="3 4" key="1">
    <citation type="journal article" date="2015" name="Genome Biol. Evol.">
        <title>Comparative Genomics of a Bacterivorous Green Alga Reveals Evolutionary Causalities and Consequences of Phago-Mixotrophic Mode of Nutrition.</title>
        <authorList>
            <person name="Burns J.A."/>
            <person name="Paasch A."/>
            <person name="Narechania A."/>
            <person name="Kim E."/>
        </authorList>
    </citation>
    <scope>NUCLEOTIDE SEQUENCE [LARGE SCALE GENOMIC DNA]</scope>
    <source>
        <strain evidence="3 4">PLY_AMNH</strain>
    </source>
</reference>
<feature type="domain" description="DDE-1" evidence="2">
    <location>
        <begin position="272"/>
        <end position="402"/>
    </location>
</feature>
<feature type="region of interest" description="Disordered" evidence="1">
    <location>
        <begin position="1"/>
        <end position="28"/>
    </location>
</feature>
<comment type="caution">
    <text evidence="3">The sequence shown here is derived from an EMBL/GenBank/DDBJ whole genome shotgun (WGS) entry which is preliminary data.</text>
</comment>
<evidence type="ECO:0000313" key="3">
    <source>
        <dbReference type="EMBL" id="KAK3260231.1"/>
    </source>
</evidence>
<gene>
    <name evidence="3" type="ORF">CYMTET_30799</name>
</gene>
<accession>A0AAE0FI47</accession>